<organism evidence="1 2">
    <name type="scientific">Mycetomoellerius zeteki</name>
    <dbReference type="NCBI Taxonomy" id="64791"/>
    <lineage>
        <taxon>Eukaryota</taxon>
        <taxon>Metazoa</taxon>
        <taxon>Ecdysozoa</taxon>
        <taxon>Arthropoda</taxon>
        <taxon>Hexapoda</taxon>
        <taxon>Insecta</taxon>
        <taxon>Pterygota</taxon>
        <taxon>Neoptera</taxon>
        <taxon>Endopterygota</taxon>
        <taxon>Hymenoptera</taxon>
        <taxon>Apocrita</taxon>
        <taxon>Aculeata</taxon>
        <taxon>Formicoidea</taxon>
        <taxon>Formicidae</taxon>
        <taxon>Myrmicinae</taxon>
        <taxon>Mycetomoellerius</taxon>
    </lineage>
</organism>
<name>A0A151X323_9HYME</name>
<accession>A0A151X323</accession>
<dbReference type="Proteomes" id="UP000075809">
    <property type="component" value="Unassembled WGS sequence"/>
</dbReference>
<keyword evidence="2" id="KW-1185">Reference proteome</keyword>
<dbReference type="EMBL" id="KQ982568">
    <property type="protein sequence ID" value="KYQ54699.1"/>
    <property type="molecule type" value="Genomic_DNA"/>
</dbReference>
<proteinExistence type="predicted"/>
<gene>
    <name evidence="1" type="ORF">ALC60_06422</name>
</gene>
<reference evidence="1 2" key="1">
    <citation type="submission" date="2015-09" db="EMBL/GenBank/DDBJ databases">
        <title>Trachymyrmex zeteki WGS genome.</title>
        <authorList>
            <person name="Nygaard S."/>
            <person name="Hu H."/>
            <person name="Boomsma J."/>
            <person name="Zhang G."/>
        </authorList>
    </citation>
    <scope>NUCLEOTIDE SEQUENCE [LARGE SCALE GENOMIC DNA]</scope>
    <source>
        <strain evidence="1">Tzet28-1</strain>
        <tissue evidence="1">Whole body</tissue>
    </source>
</reference>
<dbReference type="AlphaFoldDB" id="A0A151X323"/>
<protein>
    <submittedName>
        <fullName evidence="1">Uncharacterized protein</fullName>
    </submittedName>
</protein>
<feature type="non-terminal residue" evidence="1">
    <location>
        <position position="1"/>
    </location>
</feature>
<sequence>FLTKDRNIVKIYNIVSNKCSDNYLIGKYFTESSSLYDYPFSSNYLNIYELRGGFSNLQKWAFSDIASKCIIFPSSQNNSFISFLLLHTRESDK</sequence>
<evidence type="ECO:0000313" key="1">
    <source>
        <dbReference type="EMBL" id="KYQ54699.1"/>
    </source>
</evidence>
<evidence type="ECO:0000313" key="2">
    <source>
        <dbReference type="Proteomes" id="UP000075809"/>
    </source>
</evidence>